<dbReference type="Proteomes" id="UP000076842">
    <property type="component" value="Unassembled WGS sequence"/>
</dbReference>
<sequence length="136" mass="14892">MLYPPDGRPGNVPQCRDRWWPPRALQPASPPDRRRGWCTSHCRNGWPARPFNPLSLSLTDACITRRNVKTADGVHSASTRLSSRYVGACVTCHGRKLGSGLHGPPTCSPPANASQWREGGALNAHQPAYVSQRRTG</sequence>
<keyword evidence="3" id="KW-1185">Reference proteome</keyword>
<gene>
    <name evidence="2" type="ORF">CALCODRAFT_202338</name>
</gene>
<name>A0A165JXZ5_9BASI</name>
<organism evidence="2 3">
    <name type="scientific">Calocera cornea HHB12733</name>
    <dbReference type="NCBI Taxonomy" id="1353952"/>
    <lineage>
        <taxon>Eukaryota</taxon>
        <taxon>Fungi</taxon>
        <taxon>Dikarya</taxon>
        <taxon>Basidiomycota</taxon>
        <taxon>Agaricomycotina</taxon>
        <taxon>Dacrymycetes</taxon>
        <taxon>Dacrymycetales</taxon>
        <taxon>Dacrymycetaceae</taxon>
        <taxon>Calocera</taxon>
    </lineage>
</organism>
<dbReference type="AlphaFoldDB" id="A0A165JXZ5"/>
<feature type="region of interest" description="Disordered" evidence="1">
    <location>
        <begin position="1"/>
        <end position="32"/>
    </location>
</feature>
<protein>
    <submittedName>
        <fullName evidence="2">Uncharacterized protein</fullName>
    </submittedName>
</protein>
<evidence type="ECO:0000313" key="2">
    <source>
        <dbReference type="EMBL" id="KZT62415.1"/>
    </source>
</evidence>
<accession>A0A165JXZ5</accession>
<evidence type="ECO:0000313" key="3">
    <source>
        <dbReference type="Proteomes" id="UP000076842"/>
    </source>
</evidence>
<reference evidence="2 3" key="1">
    <citation type="journal article" date="2016" name="Mol. Biol. Evol.">
        <title>Comparative Genomics of Early-Diverging Mushroom-Forming Fungi Provides Insights into the Origins of Lignocellulose Decay Capabilities.</title>
        <authorList>
            <person name="Nagy L.G."/>
            <person name="Riley R."/>
            <person name="Tritt A."/>
            <person name="Adam C."/>
            <person name="Daum C."/>
            <person name="Floudas D."/>
            <person name="Sun H."/>
            <person name="Yadav J.S."/>
            <person name="Pangilinan J."/>
            <person name="Larsson K.H."/>
            <person name="Matsuura K."/>
            <person name="Barry K."/>
            <person name="Labutti K."/>
            <person name="Kuo R."/>
            <person name="Ohm R.A."/>
            <person name="Bhattacharya S.S."/>
            <person name="Shirouzu T."/>
            <person name="Yoshinaga Y."/>
            <person name="Martin F.M."/>
            <person name="Grigoriev I.V."/>
            <person name="Hibbett D.S."/>
        </authorList>
    </citation>
    <scope>NUCLEOTIDE SEQUENCE [LARGE SCALE GENOMIC DNA]</scope>
    <source>
        <strain evidence="2 3">HHB12733</strain>
    </source>
</reference>
<dbReference type="InParanoid" id="A0A165JXZ5"/>
<proteinExistence type="predicted"/>
<evidence type="ECO:0000256" key="1">
    <source>
        <dbReference type="SAM" id="MobiDB-lite"/>
    </source>
</evidence>
<dbReference type="EMBL" id="KV423916">
    <property type="protein sequence ID" value="KZT62415.1"/>
    <property type="molecule type" value="Genomic_DNA"/>
</dbReference>